<dbReference type="Gene3D" id="2.60.120.650">
    <property type="entry name" value="Cupin"/>
    <property type="match status" value="1"/>
</dbReference>
<keyword evidence="8" id="KW-0808">Transferase</keyword>
<keyword evidence="7" id="KW-0489">Methyltransferase</keyword>
<comment type="function">
    <text evidence="11">Probable S-adenosyl-L-methionine-dependent methyltransferase that acts as a component of the wybutosine biosynthesis pathway. Wybutosine is a hyper modified guanosine with a tricyclic base found at the 3'-position adjacent to the anticodon of eukaryotic phenylalanine tRNA. May methylate the carboxyl group of leucine residues to form alpha-leucine ester residues.</text>
</comment>
<evidence type="ECO:0000256" key="11">
    <source>
        <dbReference type="ARBA" id="ARBA00025588"/>
    </source>
</evidence>
<sequence length="1019" mass="114669">MAVRNPPKSKKTRHDDSVMTTNNSSIVSKRSVERIYYQEPHFYRYFVKKPLRRSPLINRGYWLRMHAIDQIVRQFLEYPSEKHKLVLNLGCGYDPLPFQWLSKDPSLCQGCRFIDVDFPKLMAKKSDVVVNTSQLRDLVGPCERPPDYSGVFLRSEVYLALGCDLGNITRLEELLAREVDTSNSLMLCTAEVSVTYMDTEAADALIHWAAQYNDIRFCLLEQYLPGSARHPFAQKMVQHFNNLQTPLKSIHVYPQLADQERRFLKSGWSAAVAKSLWDIWNDPTMVSIDHRLALNDMEPFDEWEEFVLFASHYLLLVADQGPLMQGSSISRPLRKQSFDILDNLAKNTLMAHSEAIPESNMRRFGAAITFSPHTIGYHGGLGPQSRVSSTDVYVLPGAEPQDPPDVAGIGPRMCHTITACDHGSLLVGGRTSPDHALRDCWMLREARWERVEDLPRPLYRHCATQVTLGTENHGVLVYGGKAKGNDVSDQWLLWRASIGWEQVLANDYKIGSRFGATMTSIGNRNGILLGGMTADGTILEEFWEWTLNYSKSTPIIGLSKGKISRQGLRNPIGRIGACLTMSHTGPLLIGGVSPDILAKRHDIVCLSKGKSEDEPTSEWQWTPVKSRTSGQRPLLVGHSTFTSHQFVTIVGGGAVCFSFGTYWNTEIITLSTSNVQGFSAMKPNRWKGENSSHKQPVNNSINECISAQHFQMHNNTVAIAKTHLKSSKDFEEVLNQRLPIVFTAPNLGRCTREWTLDTLKAKIGRDRVVVVHEASNTQMDFQTKNFAYSKKNLHVFFDEVAQGSRQYLRSLAFEKPAEQPANFWADYPDLASDFVLPPELEMVSQNTHSSVLRISGPVNMWLHYDVMANVLCQIRGTKRLILYPPSDVSLLSIPPGTSSSSINCFDPNSTEKLALASAHPYEALLEPGDILFIPPLWLHAASPMDKVSISVNVFFRDLETGYAPGRDVYGNRDVQAYEKGRKDIEKITKSFHKLPGDMVKFYLERLADELKEKALHYGS</sequence>
<accession>A0ABR4AEW9</accession>
<evidence type="ECO:0000313" key="19">
    <source>
        <dbReference type="Proteomes" id="UP001590950"/>
    </source>
</evidence>
<feature type="region of interest" description="Disordered" evidence="16">
    <location>
        <begin position="1"/>
        <end position="22"/>
    </location>
</feature>
<dbReference type="SUPFAM" id="SSF117281">
    <property type="entry name" value="Kelch motif"/>
    <property type="match status" value="1"/>
</dbReference>
<evidence type="ECO:0000256" key="3">
    <source>
        <dbReference type="ARBA" id="ARBA00010703"/>
    </source>
</evidence>
<reference evidence="18 19" key="1">
    <citation type="submission" date="2024-09" db="EMBL/GenBank/DDBJ databases">
        <title>Rethinking Asexuality: The Enigmatic Case of Functional Sexual Genes in Lepraria (Stereocaulaceae).</title>
        <authorList>
            <person name="Doellman M."/>
            <person name="Sun Y."/>
            <person name="Barcenas-Pena A."/>
            <person name="Lumbsch H.T."/>
            <person name="Grewe F."/>
        </authorList>
    </citation>
    <scope>NUCLEOTIDE SEQUENCE [LARGE SCALE GENOMIC DNA]</scope>
    <source>
        <strain evidence="18 19">Mercado 3170</strain>
    </source>
</reference>
<dbReference type="PANTHER" id="PTHR46529:SF1">
    <property type="entry name" value="TRNA WYBUTOSINE-SYNTHESIZING PROTEIN 4"/>
    <property type="match status" value="1"/>
</dbReference>
<evidence type="ECO:0000256" key="4">
    <source>
        <dbReference type="ARBA" id="ARBA00012155"/>
    </source>
</evidence>
<feature type="domain" description="JmjC" evidence="17">
    <location>
        <begin position="825"/>
        <end position="972"/>
    </location>
</feature>
<evidence type="ECO:0000256" key="2">
    <source>
        <dbReference type="ARBA" id="ARBA00004797"/>
    </source>
</evidence>
<proteinExistence type="inferred from homology"/>
<dbReference type="PROSITE" id="PS51184">
    <property type="entry name" value="JMJC"/>
    <property type="match status" value="1"/>
</dbReference>
<dbReference type="Gene3D" id="3.40.50.150">
    <property type="entry name" value="Vaccinia Virus protein VP39"/>
    <property type="match status" value="1"/>
</dbReference>
<dbReference type="InterPro" id="IPR041667">
    <property type="entry name" value="Cupin_8"/>
</dbReference>
<keyword evidence="9" id="KW-0949">S-adenosyl-L-methionine</keyword>
<evidence type="ECO:0000313" key="18">
    <source>
        <dbReference type="EMBL" id="KAL2044367.1"/>
    </source>
</evidence>
<name>A0ABR4AEW9_9LECA</name>
<dbReference type="Gene3D" id="6.10.140.1470">
    <property type="match status" value="1"/>
</dbReference>
<dbReference type="EC" id="2.1.1.290" evidence="5"/>
<evidence type="ECO:0000256" key="8">
    <source>
        <dbReference type="ARBA" id="ARBA00022679"/>
    </source>
</evidence>
<comment type="catalytic activity">
    <reaction evidence="15">
        <text>7-[(3S)-(3-amino-3-methoxycarbonyl)propyl]wyosine(37) in tRNA(Phe) + S-adenosyl-L-methionine + CO2 = wybutosine(37) in tRNA(Phe) + S-adenosyl-L-homocysteine + 2 H(+)</text>
        <dbReference type="Rhea" id="RHEA:37119"/>
        <dbReference type="Rhea" id="RHEA-COMP:11844"/>
        <dbReference type="Rhea" id="RHEA-COMP:11847"/>
        <dbReference type="ChEBI" id="CHEBI:15378"/>
        <dbReference type="ChEBI" id="CHEBI:16526"/>
        <dbReference type="ChEBI" id="CHEBI:57856"/>
        <dbReference type="ChEBI" id="CHEBI:59789"/>
        <dbReference type="ChEBI" id="CHEBI:73544"/>
        <dbReference type="ChEBI" id="CHEBI:74275"/>
        <dbReference type="EC" id="2.3.1.231"/>
    </reaction>
</comment>
<evidence type="ECO:0000256" key="14">
    <source>
        <dbReference type="ARBA" id="ARBA00030847"/>
    </source>
</evidence>
<dbReference type="SUPFAM" id="SSF51197">
    <property type="entry name" value="Clavaminate synthase-like"/>
    <property type="match status" value="1"/>
</dbReference>
<evidence type="ECO:0000256" key="1">
    <source>
        <dbReference type="ARBA" id="ARBA00001806"/>
    </source>
</evidence>
<keyword evidence="10" id="KW-0819">tRNA processing</keyword>
<dbReference type="Proteomes" id="UP001590950">
    <property type="component" value="Unassembled WGS sequence"/>
</dbReference>
<evidence type="ECO:0000256" key="15">
    <source>
        <dbReference type="ARBA" id="ARBA00049250"/>
    </source>
</evidence>
<protein>
    <recommendedName>
        <fullName evidence="6">tRNA wybutosine-synthesizing protein 4</fullName>
        <ecNumber evidence="5">2.1.1.290</ecNumber>
        <ecNumber evidence="4">2.3.1.231</ecNumber>
    </recommendedName>
    <alternativeName>
        <fullName evidence="13">Leucine carboxyl methyltransferase 2</fullName>
    </alternativeName>
    <alternativeName>
        <fullName evidence="14">tRNA(Phe) (7-(3-amino-3-(methoxycarbonyl)propyl)wyosine(37)-N)-methoxycarbonyltransferase</fullName>
    </alternativeName>
    <alternativeName>
        <fullName evidence="12">tRNA(Phe) (7-(3-amino-3-carboxypropyl)wyosine(37)-O)-methyltransferase</fullName>
    </alternativeName>
</protein>
<evidence type="ECO:0000256" key="13">
    <source>
        <dbReference type="ARBA" id="ARBA00030231"/>
    </source>
</evidence>
<comment type="pathway">
    <text evidence="2">tRNA modification; wybutosine-tRNA(Phe) biosynthesis.</text>
</comment>
<evidence type="ECO:0000256" key="16">
    <source>
        <dbReference type="SAM" id="MobiDB-lite"/>
    </source>
</evidence>
<evidence type="ECO:0000259" key="17">
    <source>
        <dbReference type="PROSITE" id="PS51184"/>
    </source>
</evidence>
<organism evidence="18 19">
    <name type="scientific">Stereocaulon virgatum</name>
    <dbReference type="NCBI Taxonomy" id="373712"/>
    <lineage>
        <taxon>Eukaryota</taxon>
        <taxon>Fungi</taxon>
        <taxon>Dikarya</taxon>
        <taxon>Ascomycota</taxon>
        <taxon>Pezizomycotina</taxon>
        <taxon>Lecanoromycetes</taxon>
        <taxon>OSLEUM clade</taxon>
        <taxon>Lecanoromycetidae</taxon>
        <taxon>Lecanorales</taxon>
        <taxon>Lecanorineae</taxon>
        <taxon>Stereocaulaceae</taxon>
        <taxon>Stereocaulon</taxon>
    </lineage>
</organism>
<dbReference type="InterPro" id="IPR029063">
    <property type="entry name" value="SAM-dependent_MTases_sf"/>
</dbReference>
<dbReference type="EC" id="2.3.1.231" evidence="4"/>
<comment type="catalytic activity">
    <reaction evidence="1">
        <text>7-[(3S)-3-amino-3-carboxypropyl]wyosine(37) in tRNA(Phe) + S-adenosyl-L-methionine = 7-[(3S)-(3-amino-3-methoxycarbonyl)propyl]wyosine(37) in tRNA(Phe) + S-adenosyl-L-homocysteine</text>
        <dbReference type="Rhea" id="RHEA:36903"/>
        <dbReference type="Rhea" id="RHEA-COMP:10379"/>
        <dbReference type="Rhea" id="RHEA-COMP:11844"/>
        <dbReference type="ChEBI" id="CHEBI:57856"/>
        <dbReference type="ChEBI" id="CHEBI:59789"/>
        <dbReference type="ChEBI" id="CHEBI:73543"/>
        <dbReference type="ChEBI" id="CHEBI:74275"/>
        <dbReference type="EC" id="2.1.1.290"/>
    </reaction>
</comment>
<dbReference type="InterPro" id="IPR015915">
    <property type="entry name" value="Kelch-typ_b-propeller"/>
</dbReference>
<dbReference type="SUPFAM" id="SSF53335">
    <property type="entry name" value="S-adenosyl-L-methionine-dependent methyltransferases"/>
    <property type="match status" value="1"/>
</dbReference>
<evidence type="ECO:0000256" key="7">
    <source>
        <dbReference type="ARBA" id="ARBA00022603"/>
    </source>
</evidence>
<evidence type="ECO:0000256" key="10">
    <source>
        <dbReference type="ARBA" id="ARBA00022694"/>
    </source>
</evidence>
<comment type="similarity">
    <text evidence="3">Belongs to the methyltransferase superfamily. LCMT family.</text>
</comment>
<comment type="caution">
    <text evidence="18">The sequence shown here is derived from an EMBL/GenBank/DDBJ whole genome shotgun (WGS) entry which is preliminary data.</text>
</comment>
<evidence type="ECO:0000256" key="6">
    <source>
        <dbReference type="ARBA" id="ARBA00018045"/>
    </source>
</evidence>
<keyword evidence="19" id="KW-1185">Reference proteome</keyword>
<dbReference type="Gene3D" id="2.120.10.80">
    <property type="entry name" value="Kelch-type beta propeller"/>
    <property type="match status" value="1"/>
</dbReference>
<dbReference type="Pfam" id="PF13418">
    <property type="entry name" value="Beta-prop_TYW4"/>
    <property type="match status" value="1"/>
</dbReference>
<dbReference type="InterPro" id="IPR003347">
    <property type="entry name" value="JmjC_dom"/>
</dbReference>
<dbReference type="PANTHER" id="PTHR46529">
    <property type="entry name" value="TRNA WYBUTOSINE-SYNTHESIZING PROTEIN 4"/>
    <property type="match status" value="1"/>
</dbReference>
<dbReference type="Pfam" id="PF04072">
    <property type="entry name" value="LCM"/>
    <property type="match status" value="1"/>
</dbReference>
<dbReference type="EMBL" id="JBEFKJ010000009">
    <property type="protein sequence ID" value="KAL2044367.1"/>
    <property type="molecule type" value="Genomic_DNA"/>
</dbReference>
<evidence type="ECO:0000256" key="12">
    <source>
        <dbReference type="ARBA" id="ARBA00029750"/>
    </source>
</evidence>
<evidence type="ECO:0000256" key="9">
    <source>
        <dbReference type="ARBA" id="ARBA00022691"/>
    </source>
</evidence>
<dbReference type="Pfam" id="PF13621">
    <property type="entry name" value="Cupin_8"/>
    <property type="match status" value="1"/>
</dbReference>
<evidence type="ECO:0000256" key="5">
    <source>
        <dbReference type="ARBA" id="ARBA00012779"/>
    </source>
</evidence>
<dbReference type="InterPro" id="IPR007213">
    <property type="entry name" value="Ppm1/Ppm2/Tcmp"/>
</dbReference>
<gene>
    <name evidence="18" type="ORF">N7G274_003072</name>
</gene>